<evidence type="ECO:0000313" key="16">
    <source>
        <dbReference type="Proteomes" id="UP000002186"/>
    </source>
</evidence>
<evidence type="ECO:0000256" key="11">
    <source>
        <dbReference type="ARBA" id="ARBA00025912"/>
    </source>
</evidence>
<dbReference type="GO" id="GO:0006099">
    <property type="term" value="P:tricarboxylic acid cycle"/>
    <property type="evidence" value="ECO:0007669"/>
    <property type="project" value="InterPro"/>
</dbReference>
<comment type="function">
    <text evidence="1">Membrane-anchoring subunit of succinate dehydrogenase (SDH).</text>
</comment>
<feature type="transmembrane region" description="Helical" evidence="13">
    <location>
        <begin position="108"/>
        <end position="127"/>
    </location>
</feature>
<evidence type="ECO:0000256" key="10">
    <source>
        <dbReference type="ARBA" id="ARBA00023136"/>
    </source>
</evidence>
<dbReference type="HOGENOM" id="CLU_094691_2_0_4"/>
<feature type="transmembrane region" description="Helical" evidence="13">
    <location>
        <begin position="67"/>
        <end position="88"/>
    </location>
</feature>
<dbReference type="GO" id="GO:0009055">
    <property type="term" value="F:electron transfer activity"/>
    <property type="evidence" value="ECO:0007669"/>
    <property type="project" value="InterPro"/>
</dbReference>
<proteinExistence type="inferred from homology"/>
<evidence type="ECO:0000256" key="6">
    <source>
        <dbReference type="ARBA" id="ARBA00022692"/>
    </source>
</evidence>
<evidence type="ECO:0000313" key="15">
    <source>
        <dbReference type="EMBL" id="TXH78498.1"/>
    </source>
</evidence>
<evidence type="ECO:0000313" key="17">
    <source>
        <dbReference type="Proteomes" id="UP000321192"/>
    </source>
</evidence>
<keyword evidence="16" id="KW-1185">Reference proteome</keyword>
<dbReference type="InterPro" id="IPR034804">
    <property type="entry name" value="SQR/QFR_C/D"/>
</dbReference>
<evidence type="ECO:0000256" key="1">
    <source>
        <dbReference type="ARBA" id="ARBA00004050"/>
    </source>
</evidence>
<name>C4ZKW4_THASP</name>
<accession>A0A5C7S3J8</accession>
<dbReference type="Proteomes" id="UP000321192">
    <property type="component" value="Unassembled WGS sequence"/>
</dbReference>
<comment type="cofactor">
    <cofactor evidence="12">
        <name>heme</name>
        <dbReference type="ChEBI" id="CHEBI:30413"/>
    </cofactor>
    <text evidence="12">The heme is bound between the two transmembrane subunits.</text>
</comment>
<dbReference type="Pfam" id="PF01127">
    <property type="entry name" value="Sdh_cyt"/>
    <property type="match status" value="1"/>
</dbReference>
<dbReference type="GO" id="GO:0005886">
    <property type="term" value="C:plasma membrane"/>
    <property type="evidence" value="ECO:0007669"/>
    <property type="project" value="TreeGrafter"/>
</dbReference>
<dbReference type="InterPro" id="IPR018495">
    <property type="entry name" value="Succ_DH_cyt_bsu_CS"/>
</dbReference>
<evidence type="ECO:0000256" key="3">
    <source>
        <dbReference type="ARBA" id="ARBA00007244"/>
    </source>
</evidence>
<reference evidence="16" key="1">
    <citation type="submission" date="2009-05" db="EMBL/GenBank/DDBJ databases">
        <title>Complete sequence of chromosome of Thauera sp. MZ1T.</title>
        <authorList>
            <consortium name="US DOE Joint Genome Institute"/>
            <person name="Lucas S."/>
            <person name="Copeland A."/>
            <person name="Lapidus A."/>
            <person name="Glavina del Rio T."/>
            <person name="Dalin E."/>
            <person name="Tice H."/>
            <person name="Bruce D."/>
            <person name="Goodwin L."/>
            <person name="Pitluck S."/>
            <person name="Sims D."/>
            <person name="Brettin T."/>
            <person name="Detter J.C."/>
            <person name="Han C."/>
            <person name="Larimer F."/>
            <person name="Land M."/>
            <person name="Hauser L."/>
            <person name="Kyrpides N."/>
            <person name="Mikhailova N."/>
            <person name="Sayler G.S."/>
        </authorList>
    </citation>
    <scope>NUCLEOTIDE SEQUENCE [LARGE SCALE GENOMIC DNA]</scope>
    <source>
        <strain evidence="16">MZ1T</strain>
    </source>
</reference>
<keyword evidence="6 13" id="KW-0812">Transmembrane</keyword>
<evidence type="ECO:0000256" key="12">
    <source>
        <dbReference type="PIRSR" id="PIRSR000178-1"/>
    </source>
</evidence>
<sequence>MDKPPHRLPVFLNLAQIRFPIGAIASIAHRVSGVLLFIALPVLAALLHASLRSEADFASVRGLLSSPLSLVVAGVLAWALAHHVLAGIRHLLMDVGIGSELERARASARLILVAAPALALLLLVWGLS</sequence>
<evidence type="ECO:0000256" key="2">
    <source>
        <dbReference type="ARBA" id="ARBA00004141"/>
    </source>
</evidence>
<evidence type="ECO:0000256" key="8">
    <source>
        <dbReference type="ARBA" id="ARBA00022989"/>
    </source>
</evidence>
<dbReference type="InterPro" id="IPR014314">
    <property type="entry name" value="Succ_DH_cytb556"/>
</dbReference>
<evidence type="ECO:0000313" key="14">
    <source>
        <dbReference type="EMBL" id="ACK52922.1"/>
    </source>
</evidence>
<feature type="binding site" description="axial binding residue" evidence="12">
    <location>
        <position position="83"/>
    </location>
    <ligand>
        <name>heme</name>
        <dbReference type="ChEBI" id="CHEBI:30413"/>
        <note>ligand shared with second transmembrane subunit</note>
    </ligand>
    <ligandPart>
        <name>Fe</name>
        <dbReference type="ChEBI" id="CHEBI:18248"/>
    </ligandPart>
</feature>
<dbReference type="STRING" id="85643.Tmz1t_0123"/>
<dbReference type="EMBL" id="CP001281">
    <property type="protein sequence ID" value="ACK52922.1"/>
    <property type="molecule type" value="Genomic_DNA"/>
</dbReference>
<dbReference type="RefSeq" id="WP_004304692.1">
    <property type="nucleotide sequence ID" value="NC_011662.2"/>
</dbReference>
<comment type="subcellular location">
    <subcellularLocation>
        <location evidence="2">Membrane</location>
        <topology evidence="2">Multi-pass membrane protein</topology>
    </subcellularLocation>
</comment>
<dbReference type="PIRSF" id="PIRSF000178">
    <property type="entry name" value="SDH_cyt_b560"/>
    <property type="match status" value="1"/>
</dbReference>
<dbReference type="InterPro" id="IPR000701">
    <property type="entry name" value="SuccDH_FuR_B_TM-su"/>
</dbReference>
<dbReference type="Gene3D" id="1.20.1300.10">
    <property type="entry name" value="Fumarate reductase/succinate dehydrogenase, transmembrane subunit"/>
    <property type="match status" value="1"/>
</dbReference>
<dbReference type="NCBIfam" id="TIGR02970">
    <property type="entry name" value="succ_dehyd_cytB"/>
    <property type="match status" value="1"/>
</dbReference>
<dbReference type="PANTHER" id="PTHR10978:SF5">
    <property type="entry name" value="SUCCINATE DEHYDROGENASE CYTOCHROME B560 SUBUNIT, MITOCHONDRIAL"/>
    <property type="match status" value="1"/>
</dbReference>
<reference evidence="15 17" key="3">
    <citation type="submission" date="2018-09" db="EMBL/GenBank/DDBJ databases">
        <title>Metagenome Assembled Genomes from an Advanced Water Purification Facility.</title>
        <authorList>
            <person name="Stamps B.W."/>
            <person name="Spear J.R."/>
        </authorList>
    </citation>
    <scope>NUCLEOTIDE SEQUENCE [LARGE SCALE GENOMIC DNA]</scope>
    <source>
        <strain evidence="15">Bin_27_1</strain>
    </source>
</reference>
<dbReference type="PROSITE" id="PS01001">
    <property type="entry name" value="SDH_CYT_2"/>
    <property type="match status" value="1"/>
</dbReference>
<reference evidence="14 16" key="2">
    <citation type="journal article" date="2012" name="Stand. Genomic Sci.">
        <title>Complete genome sequence of Thauera aminoaromatica strain MZ1T.</title>
        <authorList>
            <person name="Jiang K."/>
            <person name="Sanseverino J."/>
            <person name="Chauhan A."/>
            <person name="Lucas S."/>
            <person name="Copeland A."/>
            <person name="Lapidus A."/>
            <person name="Del Rio T.G."/>
            <person name="Dalin E."/>
            <person name="Tice H."/>
            <person name="Bruce D."/>
            <person name="Goodwin L."/>
            <person name="Pitluck S."/>
            <person name="Sims D."/>
            <person name="Brettin T."/>
            <person name="Detter J.C."/>
            <person name="Han C."/>
            <person name="Chang Y.J."/>
            <person name="Larimer F."/>
            <person name="Land M."/>
            <person name="Hauser L."/>
            <person name="Kyrpides N.C."/>
            <person name="Mikhailova N."/>
            <person name="Moser S."/>
            <person name="Jegier P."/>
            <person name="Close D."/>
            <person name="Debruyn J.M."/>
            <person name="Wang Y."/>
            <person name="Layton A.C."/>
            <person name="Allen M.S."/>
            <person name="Sayler G.S."/>
        </authorList>
    </citation>
    <scope>NUCLEOTIDE SEQUENCE [LARGE SCALE GENOMIC DNA]</scope>
    <source>
        <strain evidence="14 16">MZ1T</strain>
    </source>
</reference>
<evidence type="ECO:0000256" key="4">
    <source>
        <dbReference type="ARBA" id="ARBA00020076"/>
    </source>
</evidence>
<evidence type="ECO:0000256" key="7">
    <source>
        <dbReference type="ARBA" id="ARBA00022723"/>
    </source>
</evidence>
<dbReference type="OrthoDB" id="9799441at2"/>
<keyword evidence="5 12" id="KW-0349">Heme</keyword>
<keyword evidence="9 12" id="KW-0408">Iron</keyword>
<protein>
    <recommendedName>
        <fullName evidence="4">Succinate dehydrogenase cytochrome b556 subunit</fullName>
    </recommendedName>
</protein>
<dbReference type="KEGG" id="tmz:Tmz1t_0123"/>
<comment type="subunit">
    <text evidence="11">Part of an enzyme complex containing four subunits: a flavoprotein, an iron-sulfur protein, plus two membrane-anchoring proteins, SdhC and SdhD. The complex can form homotrimers.</text>
</comment>
<dbReference type="Proteomes" id="UP000002186">
    <property type="component" value="Chromosome"/>
</dbReference>
<dbReference type="SUPFAM" id="SSF81343">
    <property type="entry name" value="Fumarate reductase respiratory complex transmembrane subunits"/>
    <property type="match status" value="1"/>
</dbReference>
<dbReference type="PANTHER" id="PTHR10978">
    <property type="entry name" value="SUCCINATE DEHYDROGENASE CYTOCHROME B560 SUBUNIT"/>
    <property type="match status" value="1"/>
</dbReference>
<evidence type="ECO:0000256" key="9">
    <source>
        <dbReference type="ARBA" id="ARBA00023004"/>
    </source>
</evidence>
<keyword evidence="8 13" id="KW-1133">Transmembrane helix</keyword>
<dbReference type="AlphaFoldDB" id="C4ZKW4"/>
<comment type="similarity">
    <text evidence="3">Belongs to the cytochrome b560 family.</text>
</comment>
<dbReference type="eggNOG" id="COG2009">
    <property type="taxonomic scope" value="Bacteria"/>
</dbReference>
<evidence type="ECO:0000256" key="13">
    <source>
        <dbReference type="SAM" id="Phobius"/>
    </source>
</evidence>
<keyword evidence="10 13" id="KW-0472">Membrane</keyword>
<accession>C4ZKW4</accession>
<evidence type="ECO:0000256" key="5">
    <source>
        <dbReference type="ARBA" id="ARBA00022617"/>
    </source>
</evidence>
<organism evidence="14 16">
    <name type="scientific">Thauera aminoaromatica</name>
    <dbReference type="NCBI Taxonomy" id="164330"/>
    <lineage>
        <taxon>Bacteria</taxon>
        <taxon>Pseudomonadati</taxon>
        <taxon>Pseudomonadota</taxon>
        <taxon>Betaproteobacteria</taxon>
        <taxon>Rhodocyclales</taxon>
        <taxon>Zoogloeaceae</taxon>
        <taxon>Thauera</taxon>
    </lineage>
</organism>
<dbReference type="CDD" id="cd03499">
    <property type="entry name" value="SQR_TypeC_SdhC"/>
    <property type="match status" value="1"/>
</dbReference>
<gene>
    <name evidence="15" type="primary">sdhC</name>
    <name evidence="14" type="ordered locus">Tmz1t_0123</name>
    <name evidence="15" type="ORF">E6Q80_22545</name>
</gene>
<dbReference type="EMBL" id="SSFD01000387">
    <property type="protein sequence ID" value="TXH78498.1"/>
    <property type="molecule type" value="Genomic_DNA"/>
</dbReference>
<dbReference type="GO" id="GO:0046872">
    <property type="term" value="F:metal ion binding"/>
    <property type="evidence" value="ECO:0007669"/>
    <property type="project" value="UniProtKB-KW"/>
</dbReference>
<keyword evidence="7 12" id="KW-0479">Metal-binding</keyword>
<feature type="transmembrane region" description="Helical" evidence="13">
    <location>
        <begin position="21"/>
        <end position="47"/>
    </location>
</feature>